<dbReference type="Pfam" id="PF00734">
    <property type="entry name" value="CBM_1"/>
    <property type="match status" value="1"/>
</dbReference>
<keyword evidence="8" id="KW-1185">Reference proteome</keyword>
<dbReference type="Gene3D" id="3.10.28.20">
    <property type="entry name" value="Acetamidase/Formamidase-like domains"/>
    <property type="match status" value="1"/>
</dbReference>
<dbReference type="EMBL" id="QLNT01000012">
    <property type="protein sequence ID" value="KAF3069428.1"/>
    <property type="molecule type" value="Genomic_DNA"/>
</dbReference>
<comment type="similarity">
    <text evidence="2">Belongs to the glycosyl hydrolase 18 family. Chitinase class III subfamily.</text>
</comment>
<evidence type="ECO:0000256" key="4">
    <source>
        <dbReference type="SAM" id="SignalP"/>
    </source>
</evidence>
<dbReference type="InterPro" id="IPR000254">
    <property type="entry name" value="CBD"/>
</dbReference>
<dbReference type="GO" id="GO:0005975">
    <property type="term" value="P:carbohydrate metabolic process"/>
    <property type="evidence" value="ECO:0007669"/>
    <property type="project" value="InterPro"/>
</dbReference>
<feature type="chain" id="PRO_5040349573" evidence="4">
    <location>
        <begin position="19"/>
        <end position="714"/>
    </location>
</feature>
<dbReference type="GO" id="GO:0016811">
    <property type="term" value="F:hydrolase activity, acting on carbon-nitrogen (but not peptide) bonds, in linear amides"/>
    <property type="evidence" value="ECO:0007669"/>
    <property type="project" value="InterPro"/>
</dbReference>
<comment type="caution">
    <text evidence="7">The sequence shown here is derived from an EMBL/GenBank/DDBJ whole genome shotgun (WGS) entry which is preliminary data.</text>
</comment>
<evidence type="ECO:0000259" key="5">
    <source>
        <dbReference type="PROSITE" id="PS51164"/>
    </source>
</evidence>
<accession>A0A9P5CCN8</accession>
<reference evidence="7 8" key="1">
    <citation type="submission" date="2018-06" db="EMBL/GenBank/DDBJ databases">
        <title>Genome analysis of cellulolytic fungus Trichoderma lentiforme CFAM-422.</title>
        <authorList>
            <person name="Steindorff A.S."/>
            <person name="Formighieri E.F."/>
            <person name="Midorikawa G.E.O."/>
            <person name="Tamietti M.S."/>
            <person name="Ramos E.Z."/>
            <person name="Silva A.S."/>
            <person name="Bon E.P.S."/>
            <person name="Mendes T.D."/>
            <person name="Damaso M.C.T."/>
            <person name="Favaro L.C.L."/>
        </authorList>
    </citation>
    <scope>NUCLEOTIDE SEQUENCE [LARGE SCALE GENOMIC DNA]</scope>
    <source>
        <strain evidence="7 8">CFAM-422</strain>
    </source>
</reference>
<evidence type="ECO:0000313" key="7">
    <source>
        <dbReference type="EMBL" id="KAF3069428.1"/>
    </source>
</evidence>
<dbReference type="Proteomes" id="UP000801864">
    <property type="component" value="Unassembled WGS sequence"/>
</dbReference>
<evidence type="ECO:0000313" key="8">
    <source>
        <dbReference type="Proteomes" id="UP000801864"/>
    </source>
</evidence>
<dbReference type="SUPFAM" id="SSF57180">
    <property type="entry name" value="Cellulose-binding domain"/>
    <property type="match status" value="1"/>
</dbReference>
<evidence type="ECO:0000256" key="3">
    <source>
        <dbReference type="SAM" id="MobiDB-lite"/>
    </source>
</evidence>
<dbReference type="SUPFAM" id="SSF51445">
    <property type="entry name" value="(Trans)glycosidases"/>
    <property type="match status" value="1"/>
</dbReference>
<dbReference type="CDD" id="cd02877">
    <property type="entry name" value="GH18_hevamine_XipI_class_III"/>
    <property type="match status" value="1"/>
</dbReference>
<dbReference type="Gene3D" id="2.60.120.580">
    <property type="entry name" value="Acetamidase/Formamidase-like domains"/>
    <property type="match status" value="2"/>
</dbReference>
<dbReference type="SUPFAM" id="SSF141130">
    <property type="entry name" value="Acetamidase/Formamidase-like"/>
    <property type="match status" value="1"/>
</dbReference>
<dbReference type="PANTHER" id="PTHR31891:SF1">
    <property type="entry name" value="FORMAMIDASE C869.04-RELATED"/>
    <property type="match status" value="1"/>
</dbReference>
<keyword evidence="1 4" id="KW-0732">Signal</keyword>
<dbReference type="PROSITE" id="PS51910">
    <property type="entry name" value="GH18_2"/>
    <property type="match status" value="1"/>
</dbReference>
<dbReference type="Pfam" id="PF03069">
    <property type="entry name" value="FmdA_AmdA"/>
    <property type="match status" value="2"/>
</dbReference>
<dbReference type="InterPro" id="IPR001223">
    <property type="entry name" value="Glyco_hydro18_cat"/>
</dbReference>
<dbReference type="AlphaFoldDB" id="A0A9P5CCN8"/>
<organism evidence="7 8">
    <name type="scientific">Trichoderma lentiforme</name>
    <dbReference type="NCBI Taxonomy" id="1567552"/>
    <lineage>
        <taxon>Eukaryota</taxon>
        <taxon>Fungi</taxon>
        <taxon>Dikarya</taxon>
        <taxon>Ascomycota</taxon>
        <taxon>Pezizomycotina</taxon>
        <taxon>Sordariomycetes</taxon>
        <taxon>Hypocreomycetidae</taxon>
        <taxon>Hypocreales</taxon>
        <taxon>Hypocreaceae</taxon>
        <taxon>Trichoderma</taxon>
    </lineage>
</organism>
<dbReference type="GO" id="GO:0030248">
    <property type="term" value="F:cellulose binding"/>
    <property type="evidence" value="ECO:0007669"/>
    <property type="project" value="InterPro"/>
</dbReference>
<dbReference type="GO" id="GO:0005576">
    <property type="term" value="C:extracellular region"/>
    <property type="evidence" value="ECO:0007669"/>
    <property type="project" value="InterPro"/>
</dbReference>
<dbReference type="InterPro" id="IPR045321">
    <property type="entry name" value="Cts1-like"/>
</dbReference>
<name>A0A9P5CCN8_9HYPO</name>
<protein>
    <submittedName>
        <fullName evidence="7">Endochitinase 2</fullName>
    </submittedName>
</protein>
<feature type="compositionally biased region" description="Low complexity" evidence="3">
    <location>
        <begin position="349"/>
        <end position="377"/>
    </location>
</feature>
<dbReference type="InterPro" id="IPR035971">
    <property type="entry name" value="CBD_sf"/>
</dbReference>
<evidence type="ECO:0000256" key="2">
    <source>
        <dbReference type="ARBA" id="ARBA00025727"/>
    </source>
</evidence>
<proteinExistence type="inferred from homology"/>
<feature type="signal peptide" evidence="4">
    <location>
        <begin position="1"/>
        <end position="18"/>
    </location>
</feature>
<feature type="domain" description="GH18" evidence="6">
    <location>
        <begin position="34"/>
        <end position="339"/>
    </location>
</feature>
<evidence type="ECO:0000256" key="1">
    <source>
        <dbReference type="ARBA" id="ARBA00022729"/>
    </source>
</evidence>
<dbReference type="Gene3D" id="3.20.20.80">
    <property type="entry name" value="Glycosidases"/>
    <property type="match status" value="1"/>
</dbReference>
<dbReference type="InterPro" id="IPR004304">
    <property type="entry name" value="FmdA_AmdA"/>
</dbReference>
<dbReference type="SMART" id="SM00236">
    <property type="entry name" value="fCBD"/>
    <property type="match status" value="1"/>
</dbReference>
<gene>
    <name evidence="7" type="ORF">CFAM422_007460</name>
</gene>
<dbReference type="PANTHER" id="PTHR31891">
    <property type="entry name" value="FORMAMIDASE C869.04-RELATED"/>
    <property type="match status" value="1"/>
</dbReference>
<sequence length="714" mass="75380">MLSTSLILGLGLVGFGVAAPSYPQSIKARQAPGAQNVVYWGGNNNENDNLSTYCKPGAGIDILVLSFLDIYGTTGNIPYGNIGNSCYIGSTGVPQQCDNLAASIATCQAAGIKIILSLGGAAGSYSLQSQSQAVAIGQYLWEAYGNSGSTSVTRPFGNVIVDGWDFDLELNLGNQYYQYLISTLRSNFPSDPTKTYYITGAPQCPIPEPNMGEIISTSVFDYLWIQFYNNNGYGPDPCSLGLPGDAPFNFNNWTSFIATTPSKNAKLFIGVPANTLAANGNAGGAVYYATPAQLATIVQNTKSNPAFGGIMMWAAGYSDANVNNGCTYAQEAKNILLTGAPCGGSQPVSSSLPTTTAKPTKSATSTSSATGSGPTGTVPQWGQCGGEGYTGPTQCIAPYKCVAQGEWWSGQSHLKWSKAIAPVLTVDSNEVVTFDTIDGSNGQITPSSTVEDVLSFKAELADPLFGPVYVRGAEPGDTLEIEVLELKTADWGWTAIMPGFGLLTDEFPEPQLKIWKLDPNDSSATFKEGIRIPTHPFLGVMGVAPGEGEFPTIPPLDTGGNIDTRHIIAGTKLFLPVKAPGALFSCGDGHAAQGDGEVCGTAIETPMQVKLRLTVRKDMKWVSSPNYSSPSSALTLAEDRGYYAVLGIDSDLLEAARKAVRGIIEYMMQTKSLSRVEAYMLASVSISLRVSEVVNVPNYAISASIPLNIFTQAS</sequence>
<feature type="region of interest" description="Disordered" evidence="3">
    <location>
        <begin position="347"/>
        <end position="379"/>
    </location>
</feature>
<dbReference type="InterPro" id="IPR017853">
    <property type="entry name" value="GH"/>
</dbReference>
<feature type="domain" description="CBM1" evidence="5">
    <location>
        <begin position="376"/>
        <end position="413"/>
    </location>
</feature>
<evidence type="ECO:0000259" key="6">
    <source>
        <dbReference type="PROSITE" id="PS51910"/>
    </source>
</evidence>
<dbReference type="Pfam" id="PF00704">
    <property type="entry name" value="Glyco_hydro_18"/>
    <property type="match status" value="1"/>
</dbReference>
<dbReference type="PROSITE" id="PS51164">
    <property type="entry name" value="CBM1_2"/>
    <property type="match status" value="1"/>
</dbReference>